<reference evidence="2 3" key="1">
    <citation type="journal article" date="2015" name="Genome Announc.">
        <title>Draft Genome Sequence of Burkholderia sp. Strain PML1(12), an Ectomycorrhizosphere-Inhabiting Bacterium with Effective Mineral-Weathering Ability.</title>
        <authorList>
            <person name="Uroz S."/>
            <person name="Oger P."/>
        </authorList>
    </citation>
    <scope>NUCLEOTIDE SEQUENCE [LARGE SCALE GENOMIC DNA]</scope>
    <source>
        <strain evidence="3">PML1(12)</strain>
    </source>
</reference>
<sequence>MDRAARRCRFALAVALGPFVVLAVLTLLFGFQCHAIPALECFIGMIGWIVIFYGLSGQMQWERIRSASVLQAGRMNAWLAMLSLFMLSVRRVVEQHFRVRVSMLAAILSRLRAYLRIRLGLIDPNLTAFRLVPPESAYA</sequence>
<dbReference type="EMBL" id="AEJF01000113">
    <property type="protein sequence ID" value="KLU24902.1"/>
    <property type="molecule type" value="Genomic_DNA"/>
</dbReference>
<evidence type="ECO:0000313" key="3">
    <source>
        <dbReference type="Proteomes" id="UP000035963"/>
    </source>
</evidence>
<evidence type="ECO:0000313" key="2">
    <source>
        <dbReference type="EMBL" id="KLU24902.1"/>
    </source>
</evidence>
<evidence type="ECO:0000256" key="1">
    <source>
        <dbReference type="SAM" id="Phobius"/>
    </source>
</evidence>
<accession>A0A0J1CWE8</accession>
<comment type="caution">
    <text evidence="2">The sequence shown here is derived from an EMBL/GenBank/DDBJ whole genome shotgun (WGS) entry which is preliminary data.</text>
</comment>
<dbReference type="PATRIC" id="fig|908627.4.peg.3924"/>
<keyword evidence="1" id="KW-0812">Transmembrane</keyword>
<feature type="transmembrane region" description="Helical" evidence="1">
    <location>
        <begin position="35"/>
        <end position="55"/>
    </location>
</feature>
<dbReference type="AlphaFoldDB" id="A0A0J1CWE8"/>
<gene>
    <name evidence="2" type="ORF">EOS_17530</name>
</gene>
<protein>
    <submittedName>
        <fullName evidence="2">Uncharacterized protein</fullName>
    </submittedName>
</protein>
<dbReference type="Proteomes" id="UP000035963">
    <property type="component" value="Unassembled WGS sequence"/>
</dbReference>
<keyword evidence="3" id="KW-1185">Reference proteome</keyword>
<feature type="transmembrane region" description="Helical" evidence="1">
    <location>
        <begin position="12"/>
        <end position="29"/>
    </location>
</feature>
<proteinExistence type="predicted"/>
<organism evidence="2 3">
    <name type="scientific">Caballeronia mineralivorans PML1(12)</name>
    <dbReference type="NCBI Taxonomy" id="908627"/>
    <lineage>
        <taxon>Bacteria</taxon>
        <taxon>Pseudomonadati</taxon>
        <taxon>Pseudomonadota</taxon>
        <taxon>Betaproteobacteria</taxon>
        <taxon>Burkholderiales</taxon>
        <taxon>Burkholderiaceae</taxon>
        <taxon>Caballeronia</taxon>
    </lineage>
</organism>
<keyword evidence="1" id="KW-0472">Membrane</keyword>
<name>A0A0J1CWE8_9BURK</name>
<keyword evidence="1" id="KW-1133">Transmembrane helix</keyword>